<evidence type="ECO:0000313" key="1">
    <source>
        <dbReference type="EMBL" id="ELR70946.1"/>
    </source>
</evidence>
<organism evidence="1 2">
    <name type="scientific">Fulvivirga imtechensis AK7</name>
    <dbReference type="NCBI Taxonomy" id="1237149"/>
    <lineage>
        <taxon>Bacteria</taxon>
        <taxon>Pseudomonadati</taxon>
        <taxon>Bacteroidota</taxon>
        <taxon>Cytophagia</taxon>
        <taxon>Cytophagales</taxon>
        <taxon>Fulvivirgaceae</taxon>
        <taxon>Fulvivirga</taxon>
    </lineage>
</organism>
<keyword evidence="2" id="KW-1185">Reference proteome</keyword>
<evidence type="ECO:0000313" key="2">
    <source>
        <dbReference type="Proteomes" id="UP000011135"/>
    </source>
</evidence>
<accession>L8JPQ9</accession>
<comment type="caution">
    <text evidence="1">The sequence shown here is derived from an EMBL/GenBank/DDBJ whole genome shotgun (WGS) entry which is preliminary data.</text>
</comment>
<protein>
    <submittedName>
        <fullName evidence="1">Uncharacterized protein</fullName>
    </submittedName>
</protein>
<name>L8JPQ9_9BACT</name>
<gene>
    <name evidence="1" type="ORF">C900_03229</name>
</gene>
<sequence length="55" mass="5850">MEKVMPAGTNKFGYKAATSPVVIAFMGKILAKALTAIAAASAMMLSHFIFYGFPH</sequence>
<dbReference type="AlphaFoldDB" id="L8JPQ9"/>
<proteinExistence type="predicted"/>
<dbReference type="EMBL" id="AMZN01000047">
    <property type="protein sequence ID" value="ELR70946.1"/>
    <property type="molecule type" value="Genomic_DNA"/>
</dbReference>
<reference evidence="1 2" key="1">
    <citation type="submission" date="2012-12" db="EMBL/GenBank/DDBJ databases">
        <title>Genome assembly of Fulvivirga imtechensis AK7.</title>
        <authorList>
            <person name="Nupur N."/>
            <person name="Khatri I."/>
            <person name="Kumar R."/>
            <person name="Subramanian S."/>
            <person name="Pinnaka A."/>
        </authorList>
    </citation>
    <scope>NUCLEOTIDE SEQUENCE [LARGE SCALE GENOMIC DNA]</scope>
    <source>
        <strain evidence="1 2">AK7</strain>
    </source>
</reference>
<dbReference type="Proteomes" id="UP000011135">
    <property type="component" value="Unassembled WGS sequence"/>
</dbReference>